<accession>B2J2T8</accession>
<name>B2J2T8_NOSP7</name>
<dbReference type="KEGG" id="npu:Npun_F1862"/>
<sequence>MSNIGLIILAAGASTRMGTPKQLLRYGEQSLIGHVVQVANASVCHPIIVVLGSYAERIKPEINSEQVHIVENPLLSEGISTSIRVGIEALNIINKEAKAVVLMVCDQPFISPQLINQLVEVHETTLKPIVASQYADTLGVPALFNRTFFAKLTTLSGTDGARHIIKKYLQEVLAVPFPEGVFDLDTPDDYEQLLLKNSEVRI</sequence>
<keyword evidence="3" id="KW-1185">Reference proteome</keyword>
<dbReference type="Pfam" id="PF12804">
    <property type="entry name" value="NTP_transf_3"/>
    <property type="match status" value="1"/>
</dbReference>
<dbReference type="SUPFAM" id="SSF53448">
    <property type="entry name" value="Nucleotide-diphospho-sugar transferases"/>
    <property type="match status" value="1"/>
</dbReference>
<dbReference type="OrthoDB" id="285216at2"/>
<dbReference type="STRING" id="63737.Npun_F1862"/>
<dbReference type="PANTHER" id="PTHR43777:SF1">
    <property type="entry name" value="MOLYBDENUM COFACTOR CYTIDYLYLTRANSFERASE"/>
    <property type="match status" value="1"/>
</dbReference>
<dbReference type="eggNOG" id="COG2068">
    <property type="taxonomic scope" value="Bacteria"/>
</dbReference>
<proteinExistence type="predicted"/>
<dbReference type="AlphaFoldDB" id="B2J2T8"/>
<dbReference type="CDD" id="cd04182">
    <property type="entry name" value="GT_2_like_f"/>
    <property type="match status" value="1"/>
</dbReference>
<dbReference type="EMBL" id="CP001037">
    <property type="protein sequence ID" value="ACC80519.1"/>
    <property type="molecule type" value="Genomic_DNA"/>
</dbReference>
<dbReference type="InterPro" id="IPR029044">
    <property type="entry name" value="Nucleotide-diphossugar_trans"/>
</dbReference>
<dbReference type="RefSeq" id="WP_012408535.1">
    <property type="nucleotide sequence ID" value="NC_010628.1"/>
</dbReference>
<protein>
    <submittedName>
        <fullName evidence="2">4-diphosphocytidyl-2C-methyl-D-erythritol synthase</fullName>
    </submittedName>
</protein>
<dbReference type="PANTHER" id="PTHR43777">
    <property type="entry name" value="MOLYBDENUM COFACTOR CYTIDYLYLTRANSFERASE"/>
    <property type="match status" value="1"/>
</dbReference>
<reference evidence="2 3" key="2">
    <citation type="journal article" date="2013" name="Plant Physiol.">
        <title>A Nostoc punctiforme Sugar Transporter Necessary to Establish a Cyanobacterium-Plant Symbiosis.</title>
        <authorList>
            <person name="Ekman M."/>
            <person name="Picossi S."/>
            <person name="Campbell E.L."/>
            <person name="Meeks J.C."/>
            <person name="Flores E."/>
        </authorList>
    </citation>
    <scope>NUCLEOTIDE SEQUENCE [LARGE SCALE GENOMIC DNA]</scope>
    <source>
        <strain evidence="3">ATCC 29133 / PCC 73102</strain>
    </source>
</reference>
<dbReference type="EnsemblBacteria" id="ACC80519">
    <property type="protein sequence ID" value="ACC80519"/>
    <property type="gene ID" value="Npun_F1862"/>
</dbReference>
<dbReference type="HOGENOM" id="CLU_061980_2_0_3"/>
<dbReference type="Gene3D" id="3.90.550.10">
    <property type="entry name" value="Spore Coat Polysaccharide Biosynthesis Protein SpsA, Chain A"/>
    <property type="match status" value="1"/>
</dbReference>
<evidence type="ECO:0000259" key="1">
    <source>
        <dbReference type="Pfam" id="PF12804"/>
    </source>
</evidence>
<feature type="domain" description="MobA-like NTP transferase" evidence="1">
    <location>
        <begin position="7"/>
        <end position="170"/>
    </location>
</feature>
<dbReference type="GO" id="GO:0016779">
    <property type="term" value="F:nucleotidyltransferase activity"/>
    <property type="evidence" value="ECO:0007669"/>
    <property type="project" value="UniProtKB-ARBA"/>
</dbReference>
<gene>
    <name evidence="2" type="ordered locus">Npun_F1862</name>
</gene>
<evidence type="ECO:0000313" key="2">
    <source>
        <dbReference type="EMBL" id="ACC80519.1"/>
    </source>
</evidence>
<reference evidence="3" key="1">
    <citation type="submission" date="2008-04" db="EMBL/GenBank/DDBJ databases">
        <title>Complete sequence of chromosome of Nostoc punctiforme ATCC 29133.</title>
        <authorList>
            <consortium name="US DOE Joint Genome Institute"/>
            <person name="Copeland A."/>
            <person name="Lucas S."/>
            <person name="Lapidus A."/>
            <person name="Glavina del Rio T."/>
            <person name="Dalin E."/>
            <person name="Tice H."/>
            <person name="Pitluck S."/>
            <person name="Chain P."/>
            <person name="Malfatti S."/>
            <person name="Shin M."/>
            <person name="Vergez L."/>
            <person name="Schmutz J."/>
            <person name="Larimer F."/>
            <person name="Land M."/>
            <person name="Hauser L."/>
            <person name="Kyrpides N."/>
            <person name="Kim E."/>
            <person name="Meeks J.C."/>
            <person name="Elhai J."/>
            <person name="Campbell E.L."/>
            <person name="Thiel T."/>
            <person name="Longmire J."/>
            <person name="Potts M."/>
            <person name="Atlas R."/>
        </authorList>
    </citation>
    <scope>NUCLEOTIDE SEQUENCE [LARGE SCALE GENOMIC DNA]</scope>
    <source>
        <strain evidence="3">ATCC 29133 / PCC 73102</strain>
    </source>
</reference>
<evidence type="ECO:0000313" key="3">
    <source>
        <dbReference type="Proteomes" id="UP000001191"/>
    </source>
</evidence>
<dbReference type="InterPro" id="IPR025877">
    <property type="entry name" value="MobA-like_NTP_Trfase"/>
</dbReference>
<dbReference type="Proteomes" id="UP000001191">
    <property type="component" value="Chromosome"/>
</dbReference>
<organism evidence="2 3">
    <name type="scientific">Nostoc punctiforme (strain ATCC 29133 / PCC 73102)</name>
    <dbReference type="NCBI Taxonomy" id="63737"/>
    <lineage>
        <taxon>Bacteria</taxon>
        <taxon>Bacillati</taxon>
        <taxon>Cyanobacteriota</taxon>
        <taxon>Cyanophyceae</taxon>
        <taxon>Nostocales</taxon>
        <taxon>Nostocaceae</taxon>
        <taxon>Nostoc</taxon>
    </lineage>
</organism>
<dbReference type="PhylomeDB" id="B2J2T8"/>